<accession>A0ABV5EFX0</accession>
<feature type="chain" id="PRO_5046122675" description="Tat pathway signal sequence domain protein" evidence="1">
    <location>
        <begin position="45"/>
        <end position="210"/>
    </location>
</feature>
<dbReference type="Proteomes" id="UP001585080">
    <property type="component" value="Unassembled WGS sequence"/>
</dbReference>
<organism evidence="2 3">
    <name type="scientific">Streptomyces broussonetiae</name>
    <dbReference type="NCBI Taxonomy" id="2686304"/>
    <lineage>
        <taxon>Bacteria</taxon>
        <taxon>Bacillati</taxon>
        <taxon>Actinomycetota</taxon>
        <taxon>Actinomycetes</taxon>
        <taxon>Kitasatosporales</taxon>
        <taxon>Streptomycetaceae</taxon>
        <taxon>Streptomyces</taxon>
    </lineage>
</organism>
<dbReference type="RefSeq" id="WP_376734347.1">
    <property type="nucleotide sequence ID" value="NZ_JAYMRP010000023.1"/>
</dbReference>
<reference evidence="2 3" key="1">
    <citation type="submission" date="2024-01" db="EMBL/GenBank/DDBJ databases">
        <title>Genome mining of biosynthetic gene clusters to explore secondary metabolites of Streptomyces sp.</title>
        <authorList>
            <person name="Baig A."/>
            <person name="Ajitkumar Shintre N."/>
            <person name="Kumar H."/>
            <person name="Anbarasu A."/>
            <person name="Ramaiah S."/>
        </authorList>
    </citation>
    <scope>NUCLEOTIDE SEQUENCE [LARGE SCALE GENOMIC DNA]</scope>
    <source>
        <strain evidence="2 3">A57</strain>
    </source>
</reference>
<evidence type="ECO:0000256" key="1">
    <source>
        <dbReference type="SAM" id="SignalP"/>
    </source>
</evidence>
<sequence>MTDHHARPRGGSRRSMRWRSRAAVGAVLATLTSTLAVGTSAAHADDTGCPAGLNWSYYDWPEWNLRYWGADEYVVDSSQPTFLVAEERSVSNHTDSVATATFTSSVSRTYGLTLTVGVSATLFQRLTTSVSASIMTSTTTTTGVSASAPVPAHGRVIGQYGVEAYNVNYTLNTYMSFSDTPGGENCSLASSTQGTSVAPTVYTGWRVLPG</sequence>
<feature type="signal peptide" evidence="1">
    <location>
        <begin position="1"/>
        <end position="44"/>
    </location>
</feature>
<name>A0ABV5EFX0_9ACTN</name>
<evidence type="ECO:0000313" key="3">
    <source>
        <dbReference type="Proteomes" id="UP001585080"/>
    </source>
</evidence>
<comment type="caution">
    <text evidence="2">The sequence shown here is derived from an EMBL/GenBank/DDBJ whole genome shotgun (WGS) entry which is preliminary data.</text>
</comment>
<gene>
    <name evidence="2" type="ORF">VSS16_23980</name>
</gene>
<dbReference type="EMBL" id="JAYMRP010000023">
    <property type="protein sequence ID" value="MFB8775763.1"/>
    <property type="molecule type" value="Genomic_DNA"/>
</dbReference>
<proteinExistence type="predicted"/>
<keyword evidence="1" id="KW-0732">Signal</keyword>
<keyword evidence="3" id="KW-1185">Reference proteome</keyword>
<evidence type="ECO:0008006" key="4">
    <source>
        <dbReference type="Google" id="ProtNLM"/>
    </source>
</evidence>
<evidence type="ECO:0000313" key="2">
    <source>
        <dbReference type="EMBL" id="MFB8775763.1"/>
    </source>
</evidence>
<protein>
    <recommendedName>
        <fullName evidence="4">Tat pathway signal sequence domain protein</fullName>
    </recommendedName>
</protein>